<evidence type="ECO:0000256" key="2">
    <source>
        <dbReference type="RuleBase" id="RU003860"/>
    </source>
</evidence>
<dbReference type="Gene3D" id="3.30.300.90">
    <property type="entry name" value="BolA-like"/>
    <property type="match status" value="1"/>
</dbReference>
<dbReference type="PIRSF" id="PIRSF003113">
    <property type="entry name" value="BolA"/>
    <property type="match status" value="1"/>
</dbReference>
<sequence>MFRYTKVLLNNISQSPYESKITKLLSTSELSPSICKVQDVSGGCGSMFNIQIKSKQFNKINKIKQHKLVNKVLKDEISKWHGLVLTTEKDL</sequence>
<dbReference type="OrthoDB" id="203381at2759"/>
<dbReference type="AlphaFoldDB" id="A0A1B7TKD8"/>
<dbReference type="PANTHER" id="PTHR46188:SF1">
    <property type="entry name" value="BOLA-LIKE PROTEIN 3"/>
    <property type="match status" value="1"/>
</dbReference>
<organism evidence="3 4">
    <name type="scientific">Hanseniaspora valbyensis NRRL Y-1626</name>
    <dbReference type="NCBI Taxonomy" id="766949"/>
    <lineage>
        <taxon>Eukaryota</taxon>
        <taxon>Fungi</taxon>
        <taxon>Dikarya</taxon>
        <taxon>Ascomycota</taxon>
        <taxon>Saccharomycotina</taxon>
        <taxon>Saccharomycetes</taxon>
        <taxon>Saccharomycodales</taxon>
        <taxon>Saccharomycodaceae</taxon>
        <taxon>Hanseniaspora</taxon>
    </lineage>
</organism>
<dbReference type="Proteomes" id="UP000092321">
    <property type="component" value="Unassembled WGS sequence"/>
</dbReference>
<comment type="caution">
    <text evidence="3">The sequence shown here is derived from an EMBL/GenBank/DDBJ whole genome shotgun (WGS) entry which is preliminary data.</text>
</comment>
<evidence type="ECO:0000313" key="4">
    <source>
        <dbReference type="Proteomes" id="UP000092321"/>
    </source>
</evidence>
<dbReference type="Pfam" id="PF01722">
    <property type="entry name" value="BolA"/>
    <property type="match status" value="1"/>
</dbReference>
<dbReference type="InterPro" id="IPR036065">
    <property type="entry name" value="BolA-like_sf"/>
</dbReference>
<dbReference type="PANTHER" id="PTHR46188">
    <property type="entry name" value="BOLA-LIKE PROTEIN 3"/>
    <property type="match status" value="1"/>
</dbReference>
<accession>A0A1B7TKD8</accession>
<dbReference type="InterPro" id="IPR002634">
    <property type="entry name" value="BolA"/>
</dbReference>
<proteinExistence type="inferred from homology"/>
<name>A0A1B7TKD8_9ASCO</name>
<comment type="similarity">
    <text evidence="1 2">Belongs to the BolA/IbaG family.</text>
</comment>
<evidence type="ECO:0000256" key="1">
    <source>
        <dbReference type="ARBA" id="ARBA00005578"/>
    </source>
</evidence>
<evidence type="ECO:0000313" key="3">
    <source>
        <dbReference type="EMBL" id="OBA29204.1"/>
    </source>
</evidence>
<dbReference type="EMBL" id="LXPE01000001">
    <property type="protein sequence ID" value="OBA29204.1"/>
    <property type="molecule type" value="Genomic_DNA"/>
</dbReference>
<keyword evidence="4" id="KW-1185">Reference proteome</keyword>
<dbReference type="GO" id="GO:0005759">
    <property type="term" value="C:mitochondrial matrix"/>
    <property type="evidence" value="ECO:0007669"/>
    <property type="project" value="TreeGrafter"/>
</dbReference>
<dbReference type="SUPFAM" id="SSF82657">
    <property type="entry name" value="BolA-like"/>
    <property type="match status" value="1"/>
</dbReference>
<dbReference type="InterPro" id="IPR052275">
    <property type="entry name" value="Mt_Fe-S_assembly_factor"/>
</dbReference>
<protein>
    <submittedName>
        <fullName evidence="3">Bola-like protein</fullName>
    </submittedName>
</protein>
<reference evidence="4" key="1">
    <citation type="journal article" date="2016" name="Proc. Natl. Acad. Sci. U.S.A.">
        <title>Comparative genomics of biotechnologically important yeasts.</title>
        <authorList>
            <person name="Riley R."/>
            <person name="Haridas S."/>
            <person name="Wolfe K.H."/>
            <person name="Lopes M.R."/>
            <person name="Hittinger C.T."/>
            <person name="Goeker M."/>
            <person name="Salamov A.A."/>
            <person name="Wisecaver J.H."/>
            <person name="Long T.M."/>
            <person name="Calvey C.H."/>
            <person name="Aerts A.L."/>
            <person name="Barry K.W."/>
            <person name="Choi C."/>
            <person name="Clum A."/>
            <person name="Coughlan A.Y."/>
            <person name="Deshpande S."/>
            <person name="Douglass A.P."/>
            <person name="Hanson S.J."/>
            <person name="Klenk H.-P."/>
            <person name="LaButti K.M."/>
            <person name="Lapidus A."/>
            <person name="Lindquist E.A."/>
            <person name="Lipzen A.M."/>
            <person name="Meier-Kolthoff J.P."/>
            <person name="Ohm R.A."/>
            <person name="Otillar R.P."/>
            <person name="Pangilinan J.L."/>
            <person name="Peng Y."/>
            <person name="Rokas A."/>
            <person name="Rosa C.A."/>
            <person name="Scheuner C."/>
            <person name="Sibirny A.A."/>
            <person name="Slot J.C."/>
            <person name="Stielow J.B."/>
            <person name="Sun H."/>
            <person name="Kurtzman C.P."/>
            <person name="Blackwell M."/>
            <person name="Grigoriev I.V."/>
            <person name="Jeffries T.W."/>
        </authorList>
    </citation>
    <scope>NUCLEOTIDE SEQUENCE [LARGE SCALE GENOMIC DNA]</scope>
    <source>
        <strain evidence="4">NRRL Y-1626</strain>
    </source>
</reference>
<gene>
    <name evidence="3" type="ORF">HANVADRAFT_51108</name>
</gene>